<dbReference type="InterPro" id="IPR050766">
    <property type="entry name" value="Bact_Lucif_Oxidored"/>
</dbReference>
<dbReference type="PANTHER" id="PTHR30137">
    <property type="entry name" value="LUCIFERASE-LIKE MONOOXYGENASE"/>
    <property type="match status" value="1"/>
</dbReference>
<comment type="caution">
    <text evidence="2">The sequence shown here is derived from an EMBL/GenBank/DDBJ whole genome shotgun (WGS) entry which is preliminary data.</text>
</comment>
<dbReference type="InterPro" id="IPR011251">
    <property type="entry name" value="Luciferase-like_dom"/>
</dbReference>
<accession>A0ABT4N2D2</accession>
<reference evidence="2" key="1">
    <citation type="submission" date="2022-12" db="EMBL/GenBank/DDBJ databases">
        <authorList>
            <person name="Krivoruchko A.V."/>
            <person name="Elkin A."/>
        </authorList>
    </citation>
    <scope>NUCLEOTIDE SEQUENCE</scope>
    <source>
        <strain evidence="2">IEGM 1388</strain>
    </source>
</reference>
<evidence type="ECO:0000313" key="3">
    <source>
        <dbReference type="Proteomes" id="UP001067235"/>
    </source>
</evidence>
<dbReference type="Proteomes" id="UP001067235">
    <property type="component" value="Unassembled WGS sequence"/>
</dbReference>
<gene>
    <name evidence="2" type="ORF">O4213_25820</name>
</gene>
<dbReference type="InterPro" id="IPR019922">
    <property type="entry name" value="Lucif-like_OxRdatse_MSMEG_4141"/>
</dbReference>
<name>A0ABT4N2D2_GORRU</name>
<dbReference type="EMBL" id="JAPWIE010000009">
    <property type="protein sequence ID" value="MCZ4553429.1"/>
    <property type="molecule type" value="Genomic_DNA"/>
</dbReference>
<sequence length="285" mass="30835">MTPGGMASASGELHWSMTGFGTHGVWAGFSAISPQQAHEIEELGYGTIWLGGSPRSLSPARKILEATSSIRVATGITSIWNTEAAEIAQQFTELETDFPGRFLLGIGVSHPEAIQEYKSPYDSLVAYLDVLDETGVPADRRVIAALGPRMLRLARDRALGSHPYLVPAAHTEYAREILGPDKFLAPEHKVVLTEDAELARSVGRPYVDQPYLHLQNYTNNLKRFGYTDADIADGGTDALIDALVAHGSAEVVREQLDSHLGQGADHVAIQILGDVDIVEELAKLI</sequence>
<evidence type="ECO:0000259" key="1">
    <source>
        <dbReference type="Pfam" id="PF00296"/>
    </source>
</evidence>
<dbReference type="SUPFAM" id="SSF51679">
    <property type="entry name" value="Bacterial luciferase-like"/>
    <property type="match status" value="1"/>
</dbReference>
<evidence type="ECO:0000313" key="2">
    <source>
        <dbReference type="EMBL" id="MCZ4553429.1"/>
    </source>
</evidence>
<proteinExistence type="predicted"/>
<organism evidence="2 3">
    <name type="scientific">Gordonia rubripertincta</name>
    <name type="common">Rhodococcus corallinus</name>
    <dbReference type="NCBI Taxonomy" id="36822"/>
    <lineage>
        <taxon>Bacteria</taxon>
        <taxon>Bacillati</taxon>
        <taxon>Actinomycetota</taxon>
        <taxon>Actinomycetes</taxon>
        <taxon>Mycobacteriales</taxon>
        <taxon>Gordoniaceae</taxon>
        <taxon>Gordonia</taxon>
    </lineage>
</organism>
<dbReference type="Gene3D" id="3.20.20.30">
    <property type="entry name" value="Luciferase-like domain"/>
    <property type="match status" value="2"/>
</dbReference>
<feature type="domain" description="Luciferase-like" evidence="1">
    <location>
        <begin position="35"/>
        <end position="116"/>
    </location>
</feature>
<keyword evidence="3" id="KW-1185">Reference proteome</keyword>
<protein>
    <submittedName>
        <fullName evidence="2">LLM class F420-dependent oxidoreductase</fullName>
    </submittedName>
</protein>
<dbReference type="InterPro" id="IPR036661">
    <property type="entry name" value="Luciferase-like_sf"/>
</dbReference>
<dbReference type="NCBIfam" id="TIGR03620">
    <property type="entry name" value="F420_MSMEG_4141"/>
    <property type="match status" value="1"/>
</dbReference>
<dbReference type="Pfam" id="PF00296">
    <property type="entry name" value="Bac_luciferase"/>
    <property type="match status" value="1"/>
</dbReference>
<dbReference type="PANTHER" id="PTHR30137:SF18">
    <property type="entry name" value="CONSERVED PROTEIN"/>
    <property type="match status" value="1"/>
</dbReference>
<dbReference type="RefSeq" id="WP_084835431.1">
    <property type="nucleotide sequence ID" value="NZ_JAPWIE010000009.1"/>
</dbReference>